<reference evidence="6" key="1">
    <citation type="submission" date="2016-11" db="UniProtKB">
        <authorList>
            <consortium name="WormBaseParasite"/>
        </authorList>
    </citation>
    <scope>IDENTIFICATION</scope>
</reference>
<dbReference type="GO" id="GO:1904070">
    <property type="term" value="P:ascaroside biosynthetic process"/>
    <property type="evidence" value="ECO:0007669"/>
    <property type="project" value="TreeGrafter"/>
</dbReference>
<protein>
    <submittedName>
        <fullName evidence="6">HECT domain-containing protein</fullName>
    </submittedName>
</protein>
<dbReference type="WBParaSite" id="Hba_05376">
    <property type="protein sequence ID" value="Hba_05376"/>
    <property type="gene ID" value="Hba_05376"/>
</dbReference>
<dbReference type="GO" id="GO:0055088">
    <property type="term" value="P:lipid homeostasis"/>
    <property type="evidence" value="ECO:0007669"/>
    <property type="project" value="TreeGrafter"/>
</dbReference>
<dbReference type="SUPFAM" id="SSF56645">
    <property type="entry name" value="Acyl-CoA dehydrogenase NM domain-like"/>
    <property type="match status" value="1"/>
</dbReference>
<evidence type="ECO:0000313" key="6">
    <source>
        <dbReference type="WBParaSite" id="Hba_05376"/>
    </source>
</evidence>
<keyword evidence="3" id="KW-0285">Flavoprotein</keyword>
<dbReference type="GO" id="GO:0005777">
    <property type="term" value="C:peroxisome"/>
    <property type="evidence" value="ECO:0007669"/>
    <property type="project" value="InterPro"/>
</dbReference>
<dbReference type="GO" id="GO:0033540">
    <property type="term" value="P:fatty acid beta-oxidation using acyl-CoA oxidase"/>
    <property type="evidence" value="ECO:0007669"/>
    <property type="project" value="TreeGrafter"/>
</dbReference>
<evidence type="ECO:0000256" key="3">
    <source>
        <dbReference type="ARBA" id="ARBA00022630"/>
    </source>
</evidence>
<name>A0A1I7WK19_HETBA</name>
<comment type="pathway">
    <text evidence="2">Lipid metabolism; peroxisomal fatty acid beta-oxidation.</text>
</comment>
<evidence type="ECO:0000256" key="2">
    <source>
        <dbReference type="ARBA" id="ARBA00004846"/>
    </source>
</evidence>
<dbReference type="GO" id="GO:0071949">
    <property type="term" value="F:FAD binding"/>
    <property type="evidence" value="ECO:0007669"/>
    <property type="project" value="InterPro"/>
</dbReference>
<organism evidence="5 6">
    <name type="scientific">Heterorhabditis bacteriophora</name>
    <name type="common">Entomopathogenic nematode worm</name>
    <dbReference type="NCBI Taxonomy" id="37862"/>
    <lineage>
        <taxon>Eukaryota</taxon>
        <taxon>Metazoa</taxon>
        <taxon>Ecdysozoa</taxon>
        <taxon>Nematoda</taxon>
        <taxon>Chromadorea</taxon>
        <taxon>Rhabditida</taxon>
        <taxon>Rhabditina</taxon>
        <taxon>Rhabditomorpha</taxon>
        <taxon>Strongyloidea</taxon>
        <taxon>Heterorhabditidae</taxon>
        <taxon>Heterorhabditis</taxon>
    </lineage>
</organism>
<proteinExistence type="predicted"/>
<dbReference type="PANTHER" id="PTHR10909">
    <property type="entry name" value="ELECTRON TRANSPORT OXIDOREDUCTASE"/>
    <property type="match status" value="1"/>
</dbReference>
<dbReference type="GO" id="GO:0005504">
    <property type="term" value="F:fatty acid binding"/>
    <property type="evidence" value="ECO:0007669"/>
    <property type="project" value="TreeGrafter"/>
</dbReference>
<dbReference type="PANTHER" id="PTHR10909:SF250">
    <property type="entry name" value="PEROXISOMAL ACYL-COENZYME A OXIDASE 1"/>
    <property type="match status" value="1"/>
</dbReference>
<dbReference type="GO" id="GO:0003997">
    <property type="term" value="F:acyl-CoA oxidase activity"/>
    <property type="evidence" value="ECO:0007669"/>
    <property type="project" value="InterPro"/>
</dbReference>
<dbReference type="Proteomes" id="UP000095283">
    <property type="component" value="Unplaced"/>
</dbReference>
<dbReference type="InterPro" id="IPR012258">
    <property type="entry name" value="Acyl-CoA_oxidase"/>
</dbReference>
<accession>A0A1I7WK19</accession>
<evidence type="ECO:0000256" key="4">
    <source>
        <dbReference type="ARBA" id="ARBA00022827"/>
    </source>
</evidence>
<evidence type="ECO:0000256" key="1">
    <source>
        <dbReference type="ARBA" id="ARBA00001974"/>
    </source>
</evidence>
<evidence type="ECO:0000313" key="5">
    <source>
        <dbReference type="Proteomes" id="UP000095283"/>
    </source>
</evidence>
<dbReference type="InterPro" id="IPR009100">
    <property type="entry name" value="AcylCoA_DH/oxidase_NM_dom_sf"/>
</dbReference>
<dbReference type="AlphaFoldDB" id="A0A1I7WK19"/>
<comment type="cofactor">
    <cofactor evidence="1">
        <name>FAD</name>
        <dbReference type="ChEBI" id="CHEBI:57692"/>
    </cofactor>
</comment>
<sequence>MRKCDECLIMRLNKQISEGDNPDITEERLQSTFDTDALAAELKGGYDVGAPFYSLICSKLVSYRVNIEMCVNLYSNSFGTNLSKIETVANYDKTKEEFILHSPTTTSMKWYDFCHEYLMTFLRTILKWPGGLGKSCNHAVVVANLVIEEENFGPHNFMVQLRDIETHKPLKGNYSCFSSIYECFKPL</sequence>
<dbReference type="Gene3D" id="2.40.110.10">
    <property type="entry name" value="Butyryl-CoA Dehydrogenase, subunit A, domain 2"/>
    <property type="match status" value="1"/>
</dbReference>
<keyword evidence="4" id="KW-0274">FAD</keyword>
<dbReference type="InterPro" id="IPR046373">
    <property type="entry name" value="Acyl-CoA_Oxase/DH_mid-dom_sf"/>
</dbReference>
<keyword evidence="5" id="KW-1185">Reference proteome</keyword>